<dbReference type="InterPro" id="IPR050300">
    <property type="entry name" value="GDXG_lipolytic_enzyme"/>
</dbReference>
<dbReference type="Proteomes" id="UP000193391">
    <property type="component" value="Unassembled WGS sequence"/>
</dbReference>
<reference evidence="3 4" key="1">
    <citation type="submission" date="2014-03" db="EMBL/GenBank/DDBJ databases">
        <title>The draft genome sequence of Thalassospira mesophila JCM 18969.</title>
        <authorList>
            <person name="Lai Q."/>
            <person name="Shao Z."/>
        </authorList>
    </citation>
    <scope>NUCLEOTIDE SEQUENCE [LARGE SCALE GENOMIC DNA]</scope>
    <source>
        <strain evidence="3 4">JCM 18969</strain>
    </source>
</reference>
<name>A0A1Y2KWB2_9PROT</name>
<dbReference type="Gene3D" id="3.40.50.1820">
    <property type="entry name" value="alpha/beta hydrolase"/>
    <property type="match status" value="1"/>
</dbReference>
<dbReference type="STRING" id="1293891.TMES_18080"/>
<sequence>MITDWDDAYANGDHIENAASYPPAWVSAAGDFRNDMLARGQAKLDVSYGEDDREKYDLFLPEGTPIGLVVFVHGGYWKAFDKSYWSHLGNGPVKRGWAVCLPSYSLAPNARLTDITRQIGRAIDHVAGTVTGPVHLTGHSAGGHLVSRMVCEDSPLLPGTLTRIGHVMSISGLHDLRPLRKTTLNNTLKIDANEARTESAALLLPAQPGGNAAQITCWIGANERPEFIRQNDLLANIWTGLGATTQSIHAPDKHHFNVIDALADPQSDMTCCLLAGISWEGE</sequence>
<keyword evidence="1" id="KW-0378">Hydrolase</keyword>
<dbReference type="OrthoDB" id="9771666at2"/>
<dbReference type="RefSeq" id="WP_085585177.1">
    <property type="nucleotide sequence ID" value="NZ_JFKA01000011.1"/>
</dbReference>
<gene>
    <name evidence="3" type="ORF">TMES_18080</name>
</gene>
<evidence type="ECO:0000259" key="2">
    <source>
        <dbReference type="Pfam" id="PF12697"/>
    </source>
</evidence>
<evidence type="ECO:0000313" key="3">
    <source>
        <dbReference type="EMBL" id="OSQ36404.1"/>
    </source>
</evidence>
<dbReference type="InterPro" id="IPR029058">
    <property type="entry name" value="AB_hydrolase_fold"/>
</dbReference>
<keyword evidence="4" id="KW-1185">Reference proteome</keyword>
<dbReference type="Pfam" id="PF12697">
    <property type="entry name" value="Abhydrolase_6"/>
    <property type="match status" value="1"/>
</dbReference>
<dbReference type="InterPro" id="IPR000073">
    <property type="entry name" value="AB_hydrolase_1"/>
</dbReference>
<dbReference type="PANTHER" id="PTHR48081:SF33">
    <property type="entry name" value="KYNURENINE FORMAMIDASE"/>
    <property type="match status" value="1"/>
</dbReference>
<dbReference type="SUPFAM" id="SSF53474">
    <property type="entry name" value="alpha/beta-Hydrolases"/>
    <property type="match status" value="1"/>
</dbReference>
<accession>A0A1Y2KWB2</accession>
<comment type="caution">
    <text evidence="3">The sequence shown here is derived from an EMBL/GenBank/DDBJ whole genome shotgun (WGS) entry which is preliminary data.</text>
</comment>
<dbReference type="PANTHER" id="PTHR48081">
    <property type="entry name" value="AB HYDROLASE SUPERFAMILY PROTEIN C4A8.06C"/>
    <property type="match status" value="1"/>
</dbReference>
<dbReference type="AlphaFoldDB" id="A0A1Y2KWB2"/>
<dbReference type="GO" id="GO:0016787">
    <property type="term" value="F:hydrolase activity"/>
    <property type="evidence" value="ECO:0007669"/>
    <property type="project" value="UniProtKB-KW"/>
</dbReference>
<dbReference type="EMBL" id="JFKA01000011">
    <property type="protein sequence ID" value="OSQ36404.1"/>
    <property type="molecule type" value="Genomic_DNA"/>
</dbReference>
<protein>
    <submittedName>
        <fullName evidence="3">Esterase</fullName>
    </submittedName>
</protein>
<evidence type="ECO:0000313" key="4">
    <source>
        <dbReference type="Proteomes" id="UP000193391"/>
    </source>
</evidence>
<organism evidence="3 4">
    <name type="scientific">Thalassospira mesophila</name>
    <dbReference type="NCBI Taxonomy" id="1293891"/>
    <lineage>
        <taxon>Bacteria</taxon>
        <taxon>Pseudomonadati</taxon>
        <taxon>Pseudomonadota</taxon>
        <taxon>Alphaproteobacteria</taxon>
        <taxon>Rhodospirillales</taxon>
        <taxon>Thalassospiraceae</taxon>
        <taxon>Thalassospira</taxon>
    </lineage>
</organism>
<evidence type="ECO:0000256" key="1">
    <source>
        <dbReference type="ARBA" id="ARBA00022801"/>
    </source>
</evidence>
<feature type="domain" description="AB hydrolase-1" evidence="2">
    <location>
        <begin position="69"/>
        <end position="164"/>
    </location>
</feature>
<proteinExistence type="predicted"/>